<keyword evidence="2 7" id="KW-0732">Signal</keyword>
<dbReference type="AlphaFoldDB" id="A0A9X3YLZ0"/>
<comment type="subcellular location">
    <subcellularLocation>
        <location evidence="1">Cell outer membrane</location>
        <topology evidence="1">Lipid-anchor</topology>
    </subcellularLocation>
</comment>
<comment type="caution">
    <text evidence="8">The sequence shown here is derived from an EMBL/GenBank/DDBJ whole genome shotgun (WGS) entry which is preliminary data.</text>
</comment>
<dbReference type="PROSITE" id="PS51257">
    <property type="entry name" value="PROKAR_LIPOPROTEIN"/>
    <property type="match status" value="1"/>
</dbReference>
<evidence type="ECO:0000256" key="3">
    <source>
        <dbReference type="ARBA" id="ARBA00023136"/>
    </source>
</evidence>
<dbReference type="NCBIfam" id="NF047847">
    <property type="entry name" value="SS_mature_LptM"/>
    <property type="match status" value="1"/>
</dbReference>
<dbReference type="RefSeq" id="WP_263541745.1">
    <property type="nucleotide sequence ID" value="NZ_JAOVZO020000018.1"/>
</dbReference>
<dbReference type="Proteomes" id="UP001139971">
    <property type="component" value="Unassembled WGS sequence"/>
</dbReference>
<gene>
    <name evidence="8" type="ORF">OD750_016285</name>
</gene>
<dbReference type="EMBL" id="JAOVZO020000018">
    <property type="protein sequence ID" value="MDC8014104.1"/>
    <property type="molecule type" value="Genomic_DNA"/>
</dbReference>
<keyword evidence="4" id="KW-0564">Palmitate</keyword>
<evidence type="ECO:0000256" key="7">
    <source>
        <dbReference type="SAM" id="SignalP"/>
    </source>
</evidence>
<keyword evidence="6 8" id="KW-0449">Lipoprotein</keyword>
<evidence type="ECO:0000256" key="2">
    <source>
        <dbReference type="ARBA" id="ARBA00022729"/>
    </source>
</evidence>
<accession>A0A9X3YLZ0</accession>
<evidence type="ECO:0000256" key="6">
    <source>
        <dbReference type="ARBA" id="ARBA00023288"/>
    </source>
</evidence>
<feature type="signal peptide" evidence="7">
    <location>
        <begin position="1"/>
        <end position="18"/>
    </location>
</feature>
<organism evidence="8 9">
    <name type="scientific">Tahibacter soli</name>
    <dbReference type="NCBI Taxonomy" id="2983605"/>
    <lineage>
        <taxon>Bacteria</taxon>
        <taxon>Pseudomonadati</taxon>
        <taxon>Pseudomonadota</taxon>
        <taxon>Gammaproteobacteria</taxon>
        <taxon>Lysobacterales</taxon>
        <taxon>Rhodanobacteraceae</taxon>
        <taxon>Tahibacter</taxon>
    </lineage>
</organism>
<keyword evidence="5" id="KW-0998">Cell outer membrane</keyword>
<protein>
    <submittedName>
        <fullName evidence="8">Lipoprotein</fullName>
    </submittedName>
</protein>
<evidence type="ECO:0000256" key="4">
    <source>
        <dbReference type="ARBA" id="ARBA00023139"/>
    </source>
</evidence>
<evidence type="ECO:0000313" key="8">
    <source>
        <dbReference type="EMBL" id="MDC8014104.1"/>
    </source>
</evidence>
<keyword evidence="9" id="KW-1185">Reference proteome</keyword>
<evidence type="ECO:0000313" key="9">
    <source>
        <dbReference type="Proteomes" id="UP001139971"/>
    </source>
</evidence>
<evidence type="ECO:0000256" key="5">
    <source>
        <dbReference type="ARBA" id="ARBA00023237"/>
    </source>
</evidence>
<name>A0A9X3YLZ0_9GAMM</name>
<reference evidence="8" key="1">
    <citation type="submission" date="2023-02" db="EMBL/GenBank/DDBJ databases">
        <title>Tahibacter soli sp. nov. isolated from soil.</title>
        <authorList>
            <person name="Baek J.H."/>
            <person name="Lee J.K."/>
            <person name="Choi D.G."/>
            <person name="Jeon C.O."/>
        </authorList>
    </citation>
    <scope>NUCLEOTIDE SEQUENCE</scope>
    <source>
        <strain evidence="8">BL</strain>
    </source>
</reference>
<sequence>MHRMLRISLGLVLIAALAACGNKGDLVKPGQEPAQKTTPAKS</sequence>
<proteinExistence type="predicted"/>
<dbReference type="InterPro" id="IPR032831">
    <property type="entry name" value="LptM_cons"/>
</dbReference>
<feature type="chain" id="PRO_5040895047" evidence="7">
    <location>
        <begin position="19"/>
        <end position="42"/>
    </location>
</feature>
<evidence type="ECO:0000256" key="1">
    <source>
        <dbReference type="ARBA" id="ARBA00004459"/>
    </source>
</evidence>
<keyword evidence="3" id="KW-0472">Membrane</keyword>